<protein>
    <submittedName>
        <fullName evidence="1">Uncharacterized protein</fullName>
    </submittedName>
</protein>
<dbReference type="EMBL" id="CP097509">
    <property type="protein sequence ID" value="URE20147.1"/>
    <property type="molecule type" value="Genomic_DNA"/>
</dbReference>
<organism evidence="1 2">
    <name type="scientific">Musa troglodytarum</name>
    <name type="common">fe'i banana</name>
    <dbReference type="NCBI Taxonomy" id="320322"/>
    <lineage>
        <taxon>Eukaryota</taxon>
        <taxon>Viridiplantae</taxon>
        <taxon>Streptophyta</taxon>
        <taxon>Embryophyta</taxon>
        <taxon>Tracheophyta</taxon>
        <taxon>Spermatophyta</taxon>
        <taxon>Magnoliopsida</taxon>
        <taxon>Liliopsida</taxon>
        <taxon>Zingiberales</taxon>
        <taxon>Musaceae</taxon>
        <taxon>Musa</taxon>
    </lineage>
</organism>
<name>A0A9E7GXM2_9LILI</name>
<accession>A0A9E7GXM2</accession>
<gene>
    <name evidence="1" type="ORF">MUK42_34980</name>
</gene>
<sequence>MFESMLSFTWFQVLPFLFLGDAASSLFATIGFCRHGHSKRPIVFGDSPLSKRCLLLLISLSHSFSEQCNSNLQTCLDVSGQAF</sequence>
<reference evidence="1" key="1">
    <citation type="submission" date="2022-05" db="EMBL/GenBank/DDBJ databases">
        <title>The Musa troglodytarum L. genome provides insights into the mechanism of non-climacteric behaviour and enrichment of carotenoids.</title>
        <authorList>
            <person name="Wang J."/>
        </authorList>
    </citation>
    <scope>NUCLEOTIDE SEQUENCE</scope>
    <source>
        <tissue evidence="1">Leaf</tissue>
    </source>
</reference>
<keyword evidence="2" id="KW-1185">Reference proteome</keyword>
<proteinExistence type="predicted"/>
<evidence type="ECO:0000313" key="1">
    <source>
        <dbReference type="EMBL" id="URE20147.1"/>
    </source>
</evidence>
<dbReference type="Proteomes" id="UP001055439">
    <property type="component" value="Chromosome 7"/>
</dbReference>
<dbReference type="AlphaFoldDB" id="A0A9E7GXM2"/>
<evidence type="ECO:0000313" key="2">
    <source>
        <dbReference type="Proteomes" id="UP001055439"/>
    </source>
</evidence>